<feature type="region of interest" description="Disordered" evidence="5">
    <location>
        <begin position="39"/>
        <end position="88"/>
    </location>
</feature>
<feature type="compositionally biased region" description="Low complexity" evidence="5">
    <location>
        <begin position="128"/>
        <end position="142"/>
    </location>
</feature>
<protein>
    <recommendedName>
        <fullName evidence="4">Ninja-family protein</fullName>
    </recommendedName>
    <alternativeName>
        <fullName evidence="4">ABI-binding protein</fullName>
    </alternativeName>
</protein>
<dbReference type="GO" id="GO:0005634">
    <property type="term" value="C:nucleus"/>
    <property type="evidence" value="ECO:0007669"/>
    <property type="project" value="UniProtKB-SubCell"/>
</dbReference>
<dbReference type="InterPro" id="IPR031307">
    <property type="entry name" value="Ninja_fam"/>
</dbReference>
<comment type="caution">
    <text evidence="7">The sequence shown here is derived from an EMBL/GenBank/DDBJ whole genome shotgun (WGS) entry which is preliminary data.</text>
</comment>
<dbReference type="Pfam" id="PF16135">
    <property type="entry name" value="TDBD"/>
    <property type="match status" value="1"/>
</dbReference>
<accession>A0ABD1HM55</accession>
<feature type="domain" description="Tify" evidence="6">
    <location>
        <begin position="252"/>
        <end position="285"/>
    </location>
</feature>
<keyword evidence="3 4" id="KW-0539">Nucleus</keyword>
<feature type="compositionally biased region" description="Basic and acidic residues" evidence="5">
    <location>
        <begin position="49"/>
        <end position="72"/>
    </location>
</feature>
<dbReference type="Proteomes" id="UP001567538">
    <property type="component" value="Unassembled WGS sequence"/>
</dbReference>
<dbReference type="PANTHER" id="PTHR31413:SF15">
    <property type="entry name" value="NINJA-FAMILY PROTEIN"/>
    <property type="match status" value="1"/>
</dbReference>
<dbReference type="InterPro" id="IPR032308">
    <property type="entry name" value="TDBD"/>
</dbReference>
<evidence type="ECO:0000313" key="8">
    <source>
        <dbReference type="Proteomes" id="UP001567538"/>
    </source>
</evidence>
<sequence>MGREFPEMDDEFELSLELSIGGCYARSAAGSLEGEVKGTVAAEGGGGGDLRRRREVQAMKRREARMKMEFKKSRGAAAEEPVAKREKRSCDAAFACPLMAAGEGGGEEAPAASSSERRSSSYHRSTSHKGGSSSDTGSHSSSIRQYQNDKVEINSSSPRSEPPRRCQDPSTKGEAGQPPQSDAGEGSLTAPICSTAEKPSPSAIINPPPKGPRPGQECGPLPLQMPCVSATGNGPSGQTITGFLCKYTKSKVSIVCACHRRLFSPAEFVEHAGGVDVTHPLRHITVVPAALR</sequence>
<evidence type="ECO:0000256" key="1">
    <source>
        <dbReference type="ARBA" id="ARBA00004123"/>
    </source>
</evidence>
<organism evidence="7 8">
    <name type="scientific">Salvia divinorum</name>
    <name type="common">Maria pastora</name>
    <name type="synonym">Diviner's sage</name>
    <dbReference type="NCBI Taxonomy" id="28513"/>
    <lineage>
        <taxon>Eukaryota</taxon>
        <taxon>Viridiplantae</taxon>
        <taxon>Streptophyta</taxon>
        <taxon>Embryophyta</taxon>
        <taxon>Tracheophyta</taxon>
        <taxon>Spermatophyta</taxon>
        <taxon>Magnoliopsida</taxon>
        <taxon>eudicotyledons</taxon>
        <taxon>Gunneridae</taxon>
        <taxon>Pentapetalae</taxon>
        <taxon>asterids</taxon>
        <taxon>lamiids</taxon>
        <taxon>Lamiales</taxon>
        <taxon>Lamiaceae</taxon>
        <taxon>Nepetoideae</taxon>
        <taxon>Mentheae</taxon>
        <taxon>Salviinae</taxon>
        <taxon>Salvia</taxon>
        <taxon>Salvia subgen. Calosphace</taxon>
    </lineage>
</organism>
<dbReference type="AlphaFoldDB" id="A0ABD1HM55"/>
<reference evidence="7 8" key="1">
    <citation type="submission" date="2024-06" db="EMBL/GenBank/DDBJ databases">
        <title>A chromosome level genome sequence of Diviner's sage (Salvia divinorum).</title>
        <authorList>
            <person name="Ford S.A."/>
            <person name="Ro D.-K."/>
            <person name="Ness R.W."/>
            <person name="Phillips M.A."/>
        </authorList>
    </citation>
    <scope>NUCLEOTIDE SEQUENCE [LARGE SCALE GENOMIC DNA]</scope>
    <source>
        <strain evidence="7">SAF-2024a</strain>
        <tissue evidence="7">Leaf</tissue>
    </source>
</reference>
<keyword evidence="8" id="KW-1185">Reference proteome</keyword>
<comment type="similarity">
    <text evidence="2 4">Belongs to the Ninja family.</text>
</comment>
<evidence type="ECO:0000259" key="6">
    <source>
        <dbReference type="Pfam" id="PF16135"/>
    </source>
</evidence>
<name>A0ABD1HM55_SALDI</name>
<evidence type="ECO:0000313" key="7">
    <source>
        <dbReference type="EMBL" id="KAL1557500.1"/>
    </source>
</evidence>
<evidence type="ECO:0000256" key="3">
    <source>
        <dbReference type="ARBA" id="ARBA00023242"/>
    </source>
</evidence>
<evidence type="ECO:0000256" key="4">
    <source>
        <dbReference type="RuleBase" id="RU369029"/>
    </source>
</evidence>
<evidence type="ECO:0000256" key="5">
    <source>
        <dbReference type="SAM" id="MobiDB-lite"/>
    </source>
</evidence>
<comment type="subcellular location">
    <subcellularLocation>
        <location evidence="1 4">Nucleus</location>
    </subcellularLocation>
</comment>
<proteinExistence type="inferred from homology"/>
<feature type="region of interest" description="Disordered" evidence="5">
    <location>
        <begin position="101"/>
        <end position="218"/>
    </location>
</feature>
<dbReference type="PANTHER" id="PTHR31413">
    <property type="entry name" value="AFP HOMOLOG 2"/>
    <property type="match status" value="1"/>
</dbReference>
<gene>
    <name evidence="7" type="ORF">AAHA92_08068</name>
</gene>
<evidence type="ECO:0000256" key="2">
    <source>
        <dbReference type="ARBA" id="ARBA00006081"/>
    </source>
</evidence>
<dbReference type="EMBL" id="JBEAFC010000004">
    <property type="protein sequence ID" value="KAL1557500.1"/>
    <property type="molecule type" value="Genomic_DNA"/>
</dbReference>
<comment type="function">
    <text evidence="4">Acts as a negative regulator of abscisic acid (ABA) response.</text>
</comment>